<dbReference type="GO" id="GO:0005829">
    <property type="term" value="C:cytosol"/>
    <property type="evidence" value="ECO:0007669"/>
    <property type="project" value="TreeGrafter"/>
</dbReference>
<dbReference type="PANTHER" id="PTHR30160">
    <property type="entry name" value="TETRAACYLDISACCHARIDE 4'-KINASE-RELATED"/>
    <property type="match status" value="1"/>
</dbReference>
<keyword evidence="2" id="KW-0808">Transferase</keyword>
<dbReference type="Pfam" id="PF01075">
    <property type="entry name" value="Glyco_transf_9"/>
    <property type="match status" value="1"/>
</dbReference>
<dbReference type="RefSeq" id="WP_307904786.1">
    <property type="nucleotide sequence ID" value="NZ_AP027059.1"/>
</dbReference>
<dbReference type="Proteomes" id="UP001321582">
    <property type="component" value="Chromosome"/>
</dbReference>
<name>A0AAU9DGM4_9FUSO</name>
<dbReference type="PANTHER" id="PTHR30160:SF1">
    <property type="entry name" value="LIPOPOLYSACCHARIDE 1,2-N-ACETYLGLUCOSAMINETRANSFERASE-RELATED"/>
    <property type="match status" value="1"/>
</dbReference>
<dbReference type="CDD" id="cd03789">
    <property type="entry name" value="GT9_LPS_heptosyltransferase"/>
    <property type="match status" value="1"/>
</dbReference>
<evidence type="ECO:0000256" key="1">
    <source>
        <dbReference type="ARBA" id="ARBA00022676"/>
    </source>
</evidence>
<dbReference type="GO" id="GO:0009244">
    <property type="term" value="P:lipopolysaccharide core region biosynthetic process"/>
    <property type="evidence" value="ECO:0007669"/>
    <property type="project" value="TreeGrafter"/>
</dbReference>
<protein>
    <submittedName>
        <fullName evidence="3">LPS biosynthesis protein</fullName>
    </submittedName>
</protein>
<dbReference type="GO" id="GO:0008713">
    <property type="term" value="F:ADP-heptose-lipopolysaccharide heptosyltransferase activity"/>
    <property type="evidence" value="ECO:0007669"/>
    <property type="project" value="TreeGrafter"/>
</dbReference>
<sequence length="327" mass="37699">MRILVIRFSSIGDIILTTPVLKKLREKYPNAKIDFLTLDKFKDSISGNKNIDNLILFDKEKYKGINGIYNFSKKYSGQYDIIIDLHSKIRSKLVSKFIGGKVYRYKKRRLWKTILVKLRLIKYKVDNTIVKNYFGALKELDINYEKENLEFNFLENDLKKVEIYNNFIVFATGASKNTKKWPKEYFGELGKILVKEFGKNIILIGSSKEFEENEQIREMVGNKAINLSGKLTLKESGALISKSDFIITNDSGPFHIARGVNSNSFVIFGPTDPNMFEFNKNEVLIYGDEDCSPCSLHGDRECPKGNFKCMMNLTPEDVWEIIKKNIG</sequence>
<reference evidence="3 4" key="1">
    <citation type="submission" date="2022-11" db="EMBL/GenBank/DDBJ databases">
        <title>Haliovirga abyssi gen. nov., sp. nov., a mesophilic fermentative bacterium isolated from the Iheya North hydrothermal field and the proposal of Haliovirgaceae fam. nov.</title>
        <authorList>
            <person name="Miyazaki U."/>
            <person name="Tame A."/>
            <person name="Miyazaki J."/>
            <person name="Takai K."/>
            <person name="Sawayama S."/>
            <person name="Kitajima M."/>
            <person name="Okamoto A."/>
            <person name="Nakagawa S."/>
        </authorList>
    </citation>
    <scope>NUCLEOTIDE SEQUENCE [LARGE SCALE GENOMIC DNA]</scope>
    <source>
        <strain evidence="3 4">IC12</strain>
    </source>
</reference>
<keyword evidence="4" id="KW-1185">Reference proteome</keyword>
<dbReference type="AlphaFoldDB" id="A0AAU9DGM4"/>
<evidence type="ECO:0000313" key="4">
    <source>
        <dbReference type="Proteomes" id="UP001321582"/>
    </source>
</evidence>
<proteinExistence type="predicted"/>
<gene>
    <name evidence="3" type="ORF">HLVA_04130</name>
</gene>
<dbReference type="SUPFAM" id="SSF53756">
    <property type="entry name" value="UDP-Glycosyltransferase/glycogen phosphorylase"/>
    <property type="match status" value="1"/>
</dbReference>
<dbReference type="InterPro" id="IPR051199">
    <property type="entry name" value="LPS_LOS_Heptosyltrfase"/>
</dbReference>
<evidence type="ECO:0000313" key="3">
    <source>
        <dbReference type="EMBL" id="BDU49844.1"/>
    </source>
</evidence>
<accession>A0AAU9DGM4</accession>
<dbReference type="InterPro" id="IPR002201">
    <property type="entry name" value="Glyco_trans_9"/>
</dbReference>
<keyword evidence="1" id="KW-0328">Glycosyltransferase</keyword>
<dbReference type="KEGG" id="haby:HLVA_04130"/>
<dbReference type="EMBL" id="AP027059">
    <property type="protein sequence ID" value="BDU49844.1"/>
    <property type="molecule type" value="Genomic_DNA"/>
</dbReference>
<organism evidence="3 4">
    <name type="scientific">Haliovirga abyssi</name>
    <dbReference type="NCBI Taxonomy" id="2996794"/>
    <lineage>
        <taxon>Bacteria</taxon>
        <taxon>Fusobacteriati</taxon>
        <taxon>Fusobacteriota</taxon>
        <taxon>Fusobacteriia</taxon>
        <taxon>Fusobacteriales</taxon>
        <taxon>Haliovirgaceae</taxon>
        <taxon>Haliovirga</taxon>
    </lineage>
</organism>
<dbReference type="Gene3D" id="3.40.50.2000">
    <property type="entry name" value="Glycogen Phosphorylase B"/>
    <property type="match status" value="2"/>
</dbReference>
<evidence type="ECO:0000256" key="2">
    <source>
        <dbReference type="ARBA" id="ARBA00022679"/>
    </source>
</evidence>